<evidence type="ECO:0000313" key="11">
    <source>
        <dbReference type="Proteomes" id="UP001165136"/>
    </source>
</evidence>
<evidence type="ECO:0000256" key="3">
    <source>
        <dbReference type="ARBA" id="ARBA00022676"/>
    </source>
</evidence>
<evidence type="ECO:0000256" key="2">
    <source>
        <dbReference type="ARBA" id="ARBA00022475"/>
    </source>
</evidence>
<dbReference type="GO" id="GO:0005886">
    <property type="term" value="C:plasma membrane"/>
    <property type="evidence" value="ECO:0007669"/>
    <property type="project" value="UniProtKB-SubCell"/>
</dbReference>
<proteinExistence type="predicted"/>
<comment type="subcellular location">
    <subcellularLocation>
        <location evidence="1">Cell membrane</location>
        <topology evidence="1">Multi-pass membrane protein</topology>
    </subcellularLocation>
</comment>
<feature type="transmembrane region" description="Helical" evidence="8">
    <location>
        <begin position="330"/>
        <end position="351"/>
    </location>
</feature>
<feature type="transmembrane region" description="Helical" evidence="8">
    <location>
        <begin position="206"/>
        <end position="226"/>
    </location>
</feature>
<dbReference type="EMBL" id="BSTI01000007">
    <property type="protein sequence ID" value="GLY67176.1"/>
    <property type="molecule type" value="Genomic_DNA"/>
</dbReference>
<organism evidence="10 11">
    <name type="scientific">Amycolatopsis taiwanensis</name>
    <dbReference type="NCBI Taxonomy" id="342230"/>
    <lineage>
        <taxon>Bacteria</taxon>
        <taxon>Bacillati</taxon>
        <taxon>Actinomycetota</taxon>
        <taxon>Actinomycetes</taxon>
        <taxon>Pseudonocardiales</taxon>
        <taxon>Pseudonocardiaceae</taxon>
        <taxon>Amycolatopsis</taxon>
    </lineage>
</organism>
<feature type="transmembrane region" description="Helical" evidence="8">
    <location>
        <begin position="87"/>
        <end position="106"/>
    </location>
</feature>
<dbReference type="AlphaFoldDB" id="A0A9W6VI64"/>
<evidence type="ECO:0000256" key="1">
    <source>
        <dbReference type="ARBA" id="ARBA00004651"/>
    </source>
</evidence>
<feature type="transmembrane region" description="Helical" evidence="8">
    <location>
        <begin position="164"/>
        <end position="194"/>
    </location>
</feature>
<keyword evidence="3" id="KW-0328">Glycosyltransferase</keyword>
<dbReference type="Pfam" id="PF13231">
    <property type="entry name" value="PMT_2"/>
    <property type="match status" value="1"/>
</dbReference>
<feature type="transmembrane region" description="Helical" evidence="8">
    <location>
        <begin position="282"/>
        <end position="299"/>
    </location>
</feature>
<evidence type="ECO:0000313" key="10">
    <source>
        <dbReference type="EMBL" id="GLY67176.1"/>
    </source>
</evidence>
<dbReference type="RefSeq" id="WP_285487660.1">
    <property type="nucleotide sequence ID" value="NZ_BSTI01000007.1"/>
</dbReference>
<protein>
    <recommendedName>
        <fullName evidence="9">Glycosyltransferase RgtA/B/C/D-like domain-containing protein</fullName>
    </recommendedName>
</protein>
<feature type="transmembrane region" description="Helical" evidence="8">
    <location>
        <begin position="20"/>
        <end position="40"/>
    </location>
</feature>
<feature type="transmembrane region" description="Helical" evidence="8">
    <location>
        <begin position="256"/>
        <end position="275"/>
    </location>
</feature>
<evidence type="ECO:0000256" key="4">
    <source>
        <dbReference type="ARBA" id="ARBA00022679"/>
    </source>
</evidence>
<keyword evidence="2" id="KW-1003">Cell membrane</keyword>
<gene>
    <name evidence="10" type="ORF">Atai01_37950</name>
</gene>
<accession>A0A9W6VI64</accession>
<comment type="caution">
    <text evidence="10">The sequence shown here is derived from an EMBL/GenBank/DDBJ whole genome shotgun (WGS) entry which is preliminary data.</text>
</comment>
<evidence type="ECO:0000256" key="8">
    <source>
        <dbReference type="SAM" id="Phobius"/>
    </source>
</evidence>
<dbReference type="PANTHER" id="PTHR33908">
    <property type="entry name" value="MANNOSYLTRANSFERASE YKCB-RELATED"/>
    <property type="match status" value="1"/>
</dbReference>
<dbReference type="InterPro" id="IPR050297">
    <property type="entry name" value="LipidA_mod_glycosyltrf_83"/>
</dbReference>
<dbReference type="PANTHER" id="PTHR33908:SF11">
    <property type="entry name" value="MEMBRANE PROTEIN"/>
    <property type="match status" value="1"/>
</dbReference>
<evidence type="ECO:0000259" key="9">
    <source>
        <dbReference type="Pfam" id="PF13231"/>
    </source>
</evidence>
<keyword evidence="5 8" id="KW-0812">Transmembrane</keyword>
<feature type="domain" description="Glycosyltransferase RgtA/B/C/D-like" evidence="9">
    <location>
        <begin position="64"/>
        <end position="224"/>
    </location>
</feature>
<dbReference type="InterPro" id="IPR038731">
    <property type="entry name" value="RgtA/B/C-like"/>
</dbReference>
<evidence type="ECO:0000256" key="6">
    <source>
        <dbReference type="ARBA" id="ARBA00022989"/>
    </source>
</evidence>
<evidence type="ECO:0000256" key="5">
    <source>
        <dbReference type="ARBA" id="ARBA00022692"/>
    </source>
</evidence>
<keyword evidence="7 8" id="KW-0472">Membrane</keyword>
<dbReference type="Proteomes" id="UP001165136">
    <property type="component" value="Unassembled WGS sequence"/>
</dbReference>
<keyword evidence="6 8" id="KW-1133">Transmembrane helix</keyword>
<evidence type="ECO:0000256" key="7">
    <source>
        <dbReference type="ARBA" id="ARBA00023136"/>
    </source>
</evidence>
<dbReference type="GO" id="GO:0016763">
    <property type="term" value="F:pentosyltransferase activity"/>
    <property type="evidence" value="ECO:0007669"/>
    <property type="project" value="TreeGrafter"/>
</dbReference>
<name>A0A9W6VI64_9PSEU</name>
<feature type="transmembrane region" description="Helical" evidence="8">
    <location>
        <begin position="305"/>
        <end position="323"/>
    </location>
</feature>
<keyword evidence="11" id="KW-1185">Reference proteome</keyword>
<dbReference type="GO" id="GO:0009103">
    <property type="term" value="P:lipopolysaccharide biosynthetic process"/>
    <property type="evidence" value="ECO:0007669"/>
    <property type="project" value="UniProtKB-ARBA"/>
</dbReference>
<reference evidence="10" key="1">
    <citation type="submission" date="2023-03" db="EMBL/GenBank/DDBJ databases">
        <title>Amycolatopsis taiwanensis NBRC 103393.</title>
        <authorList>
            <person name="Ichikawa N."/>
            <person name="Sato H."/>
            <person name="Tonouchi N."/>
        </authorList>
    </citation>
    <scope>NUCLEOTIDE SEQUENCE</scope>
    <source>
        <strain evidence="10">NBRC 103393</strain>
    </source>
</reference>
<sequence>MGGSATALRVENITSLPRFALRPVGAVVLVQAIMLTALSGRYGFHRDEMYFVASGDHLAWGYVDNPPITPFLAKAATFFFGDTPMGLRVVATLAGVLTVIAAALIARELGGGAAAQALAGAATALSTEVLALSHMVSTTSVDTVMWVVLGLLTVRLLRTGDGRWWVAIGAAAGVGMANKWLVLLLVAAIGVGLLATGPRAVLRSGWLALGVLVALVLVAPLIVWQATHGFPMLTVAGGISDKDGTENRIMFVPMQVVYLSPVLVPVWLAGLVRLWRDRRYRALAVSYPLICAILLVMGGKPYYSVPLLVVLMAAGAEPAVRWLRTRARRVAAAVAGVVAVVISVLVALPVLPPSALGPVLAVNKEQGEQVGWPELVTTISGVWQQLPAEQRETAVIFTGNYGQASAINVYGADAGLPGAYSGHMSYADWGPPPDAMTGPVVLVGPHGGGPFVGCRQAAVNDNGAGVDNEEQGTWISLCDGTTGPWSQIWPQLRHYY</sequence>
<keyword evidence="4" id="KW-0808">Transferase</keyword>